<organism evidence="1 2">
    <name type="scientific">Flavobacterium algoritolerans</name>
    <dbReference type="NCBI Taxonomy" id="3041254"/>
    <lineage>
        <taxon>Bacteria</taxon>
        <taxon>Pseudomonadati</taxon>
        <taxon>Bacteroidota</taxon>
        <taxon>Flavobacteriia</taxon>
        <taxon>Flavobacteriales</taxon>
        <taxon>Flavobacteriaceae</taxon>
        <taxon>Flavobacterium</taxon>
    </lineage>
</organism>
<dbReference type="EMBL" id="JASCRZ010000002">
    <property type="protein sequence ID" value="MDI5894388.1"/>
    <property type="molecule type" value="Genomic_DNA"/>
</dbReference>
<dbReference type="RefSeq" id="WP_282715869.1">
    <property type="nucleotide sequence ID" value="NZ_JASCRZ010000002.1"/>
</dbReference>
<dbReference type="InterPro" id="IPR009752">
    <property type="entry name" value="Phage_Mu_GpJ"/>
</dbReference>
<accession>A0ABT6V834</accession>
<gene>
    <name evidence="1" type="ORF">QLS65_05760</name>
</gene>
<proteinExistence type="predicted"/>
<comment type="caution">
    <text evidence="1">The sequence shown here is derived from an EMBL/GenBank/DDBJ whole genome shotgun (WGS) entry which is preliminary data.</text>
</comment>
<dbReference type="Proteomes" id="UP001243403">
    <property type="component" value="Unassembled WGS sequence"/>
</dbReference>
<reference evidence="1 2" key="1">
    <citation type="submission" date="2023-04" db="EMBL/GenBank/DDBJ databases">
        <title>Two novel species of Flavobacterium.</title>
        <authorList>
            <person name="Liu Q."/>
            <person name="Xin Y.-H."/>
        </authorList>
    </citation>
    <scope>NUCLEOTIDE SEQUENCE [LARGE SCALE GENOMIC DNA]</scope>
    <source>
        <strain evidence="1 2">LB1P51</strain>
    </source>
</reference>
<protein>
    <submittedName>
        <fullName evidence="1">DUF1320 family protein</fullName>
    </submittedName>
</protein>
<evidence type="ECO:0000313" key="2">
    <source>
        <dbReference type="Proteomes" id="UP001243403"/>
    </source>
</evidence>
<sequence length="144" mass="16543">MARFLNDNDYKKQIREWIKNVINYNDATVQEDCELAAQAEMETYLNARYDIAAIFSTAQEASARNRLIVLYLVDITLYHMFSNISPDMIPVLRETRYKAAISWCKDVAKGTLSPILPEKVITPETVQAFAHGGNNKYNNKDSRF</sequence>
<keyword evidence="2" id="KW-1185">Reference proteome</keyword>
<dbReference type="Pfam" id="PF07030">
    <property type="entry name" value="Phage_Mu_Gp36"/>
    <property type="match status" value="1"/>
</dbReference>
<evidence type="ECO:0000313" key="1">
    <source>
        <dbReference type="EMBL" id="MDI5894388.1"/>
    </source>
</evidence>
<name>A0ABT6V834_9FLAO</name>